<dbReference type="PRINTS" id="PR00420">
    <property type="entry name" value="RNGMNOXGNASE"/>
</dbReference>
<dbReference type="Gene3D" id="3.30.70.2450">
    <property type="match status" value="1"/>
</dbReference>
<dbReference type="Pfam" id="PF01494">
    <property type="entry name" value="FAD_binding_3"/>
    <property type="match status" value="1"/>
</dbReference>
<dbReference type="Pfam" id="PF21274">
    <property type="entry name" value="Rng_hyd_C"/>
    <property type="match status" value="1"/>
</dbReference>
<protein>
    <submittedName>
        <fullName evidence="6">FAD-dependent monooxygenase</fullName>
    </submittedName>
</protein>
<dbReference type="EMBL" id="JAQNDK010000005">
    <property type="protein sequence ID" value="MDC0684399.1"/>
    <property type="molecule type" value="Genomic_DNA"/>
</dbReference>
<dbReference type="Gene3D" id="3.40.30.120">
    <property type="match status" value="1"/>
</dbReference>
<keyword evidence="6" id="KW-0560">Oxidoreductase</keyword>
<dbReference type="Gene3D" id="3.50.50.60">
    <property type="entry name" value="FAD/NAD(P)-binding domain"/>
    <property type="match status" value="1"/>
</dbReference>
<evidence type="ECO:0000256" key="3">
    <source>
        <dbReference type="ARBA" id="ARBA00022827"/>
    </source>
</evidence>
<accession>A0ABT5CD84</accession>
<evidence type="ECO:0000256" key="1">
    <source>
        <dbReference type="ARBA" id="ARBA00001974"/>
    </source>
</evidence>
<dbReference type="SUPFAM" id="SSF51905">
    <property type="entry name" value="FAD/NAD(P)-binding domain"/>
    <property type="match status" value="1"/>
</dbReference>
<reference evidence="6 7" key="1">
    <citation type="submission" date="2023-01" db="EMBL/GenBank/DDBJ databases">
        <title>Minimal conservation of predation-associated metabolite biosynthetic gene clusters underscores biosynthetic potential of Myxococcota including descriptions for ten novel species: Archangium lansinium sp. nov., Myxococcus landrumus sp. nov., Nannocystis bai.</title>
        <authorList>
            <person name="Ahearne A."/>
            <person name="Stevens C."/>
            <person name="Dowd S."/>
        </authorList>
    </citation>
    <scope>NUCLEOTIDE SEQUENCE [LARGE SCALE GENOMIC DNA]</scope>
    <source>
        <strain evidence="6 7">WIWO2</strain>
    </source>
</reference>
<evidence type="ECO:0000256" key="4">
    <source>
        <dbReference type="SAM" id="MobiDB-lite"/>
    </source>
</evidence>
<keyword evidence="3" id="KW-0274">FAD</keyword>
<feature type="region of interest" description="Disordered" evidence="4">
    <location>
        <begin position="497"/>
        <end position="523"/>
    </location>
</feature>
<keyword evidence="7" id="KW-1185">Reference proteome</keyword>
<dbReference type="InterPro" id="IPR002938">
    <property type="entry name" value="FAD-bd"/>
</dbReference>
<keyword evidence="2" id="KW-0285">Flavoprotein</keyword>
<dbReference type="InterPro" id="IPR050641">
    <property type="entry name" value="RIFMO-like"/>
</dbReference>
<dbReference type="PANTHER" id="PTHR43004">
    <property type="entry name" value="TRK SYSTEM POTASSIUM UPTAKE PROTEIN"/>
    <property type="match status" value="1"/>
</dbReference>
<feature type="domain" description="FAD-binding" evidence="5">
    <location>
        <begin position="5"/>
        <end position="350"/>
    </location>
</feature>
<proteinExistence type="predicted"/>
<evidence type="ECO:0000256" key="2">
    <source>
        <dbReference type="ARBA" id="ARBA00022630"/>
    </source>
</evidence>
<comment type="caution">
    <text evidence="6">The sequence shown here is derived from an EMBL/GenBank/DDBJ whole genome shotgun (WGS) entry which is preliminary data.</text>
</comment>
<name>A0ABT5CD84_9BACT</name>
<keyword evidence="6" id="KW-0503">Monooxygenase</keyword>
<sequence>MDEQVDVVVVGAGPVGLLLAIELKLGGAGVMVLERLTAPSVALKGTAVGPLGVEALQRRSMGPALAGAEDRHFAAMGPVGVERRAQAHRSRGHFALLPLRSEAVGEPERRMLWVNQQGVEAILGARAAALDIEVRRGCEVTGLDQHDDGVALHWASPDGPEHARCAWLVGCDGGRSSIRKLAGFAFPGTPPSQFMYQAVLDLDHPERLPRGSTRTPEGVVMNGPRPRWLAMHDFSGPLADRNAPVTREEIEGVLRRISGADVRVTAMEQANRFTDSARLVDTYRRDRVLLAGDAAHIHSPLGGQGLSLGLVDAANLGWKLAAVVRGDKPDSLLDSYTSERRPVAEAVLANTLAQVALTRSDPQSSAMRQIFAKLMEIDAVNGHLDGLTSGLATRYDLGAERDLVGRLTGDRPVGRADARTSLFAEMAEGEGIVLDASPDGQAAGLAAGFTRVRCLPADAGPSMLIRPDGCIAWAGDVGDVEGLVDALERWFASAAPRPGGFQEQSCSASRSSRYSTLATSAKA</sequence>
<evidence type="ECO:0000259" key="5">
    <source>
        <dbReference type="Pfam" id="PF01494"/>
    </source>
</evidence>
<evidence type="ECO:0000313" key="6">
    <source>
        <dbReference type="EMBL" id="MDC0684399.1"/>
    </source>
</evidence>
<dbReference type="PANTHER" id="PTHR43004:SF19">
    <property type="entry name" value="BINDING MONOOXYGENASE, PUTATIVE (JCVI)-RELATED"/>
    <property type="match status" value="1"/>
</dbReference>
<evidence type="ECO:0000313" key="7">
    <source>
        <dbReference type="Proteomes" id="UP001217485"/>
    </source>
</evidence>
<comment type="cofactor">
    <cofactor evidence="1">
        <name>FAD</name>
        <dbReference type="ChEBI" id="CHEBI:57692"/>
    </cofactor>
</comment>
<dbReference type="InterPro" id="IPR036188">
    <property type="entry name" value="FAD/NAD-bd_sf"/>
</dbReference>
<organism evidence="6 7">
    <name type="scientific">Sorangium atrum</name>
    <dbReference type="NCBI Taxonomy" id="2995308"/>
    <lineage>
        <taxon>Bacteria</taxon>
        <taxon>Pseudomonadati</taxon>
        <taxon>Myxococcota</taxon>
        <taxon>Polyangia</taxon>
        <taxon>Polyangiales</taxon>
        <taxon>Polyangiaceae</taxon>
        <taxon>Sorangium</taxon>
    </lineage>
</organism>
<dbReference type="GO" id="GO:0004497">
    <property type="term" value="F:monooxygenase activity"/>
    <property type="evidence" value="ECO:0007669"/>
    <property type="project" value="UniProtKB-KW"/>
</dbReference>
<gene>
    <name evidence="6" type="ORF">POL72_42145</name>
</gene>
<dbReference type="Proteomes" id="UP001217485">
    <property type="component" value="Unassembled WGS sequence"/>
</dbReference>
<feature type="compositionally biased region" description="Low complexity" evidence="4">
    <location>
        <begin position="505"/>
        <end position="523"/>
    </location>
</feature>